<evidence type="ECO:0000259" key="2">
    <source>
        <dbReference type="Pfam" id="PF06527"/>
    </source>
</evidence>
<feature type="region of interest" description="Disordered" evidence="1">
    <location>
        <begin position="335"/>
        <end position="354"/>
    </location>
</feature>
<accession>A0AB33JTX6</accession>
<protein>
    <submittedName>
        <fullName evidence="3">TniQ family protein</fullName>
    </submittedName>
</protein>
<evidence type="ECO:0000313" key="3">
    <source>
        <dbReference type="EMBL" id="BFP46273.1"/>
    </source>
</evidence>
<sequence length="738" mass="81188">MKPGRTLPLRLAPHPGEALDSYLDALAHRLNVPLIDLGWSFGLKGGPHSVLQRHDIPANRVVLLRDHEAQAINTATGIPIPALHAMTLARYDRRAVMIDHTSRQINTRTLWARGRGSRYCPDCLAESGGRWQIRWRLVWSFACTTHQRMLADTCPVCESIPGFRGSGTHQPPSPGHCPAPISLPGDTREQSRGRHRRCGANLAQTSTLLLPPGHQTLAAQDILDQLIDIDTAAFGLYTAAPVPTATALADLRAIAGRVLAHTLHHGLLDAMATDPVTVELHRLARHQHATQRTAQQRVGTAPPLAAGAALGLTHAVGVMAADNADTAAKRLRWLTSAPGPDRRPTHASTLDDWGRSTSDTFRRIQLAALGPALRPNDQLRYRVGAVAPTVRLEMSGALARARRRSLPSTFWPAWTARLLPRRNGHSAVRGSALAASILLVGTRLNHTEAAELLGGVVRHWPVTTTLQRMHASPHWDDIRTALTALADRLDAQPSAIDYERRRHLDYTDLLPDPLWESIRQRIAETQHTRMLSLHASYARHLLFTRLSGLPPTCAPFPHPGTDDVFKFRLAKFAGHLTPRLTAELDQAAQDFLALHQIRNEPIVWQPPAELLDGLTLPGPDPAGLDLAEIHRLVRTDGASPAMIARHFETTSEAIQALLIDHPAPQPEARRQHVRHTISREQLVDLHHEQRLSLGEIGKLTGYGRTTISDLARTYEIPITPYRAGRSLSRPSPQAAEQP</sequence>
<dbReference type="EMBL" id="AP035881">
    <property type="protein sequence ID" value="BFP46273.1"/>
    <property type="molecule type" value="Genomic_DNA"/>
</dbReference>
<organism evidence="3">
    <name type="scientific">Kitasatospora sp. CMC57</name>
    <dbReference type="NCBI Taxonomy" id="3231513"/>
    <lineage>
        <taxon>Bacteria</taxon>
        <taxon>Bacillati</taxon>
        <taxon>Actinomycetota</taxon>
        <taxon>Actinomycetes</taxon>
        <taxon>Kitasatosporales</taxon>
        <taxon>Streptomycetaceae</taxon>
        <taxon>Kitasatospora</taxon>
    </lineage>
</organism>
<dbReference type="AlphaFoldDB" id="A0AB33JTX6"/>
<proteinExistence type="predicted"/>
<dbReference type="InterPro" id="IPR009492">
    <property type="entry name" value="TniQ"/>
</dbReference>
<evidence type="ECO:0000256" key="1">
    <source>
        <dbReference type="SAM" id="MobiDB-lite"/>
    </source>
</evidence>
<dbReference type="Pfam" id="PF06527">
    <property type="entry name" value="TniQ"/>
    <property type="match status" value="1"/>
</dbReference>
<reference evidence="3" key="1">
    <citation type="submission" date="2024-07" db="EMBL/GenBank/DDBJ databases">
        <title>Complete genome sequences of cellulolytic bacteria, Kitasatospora sp. CMC57 and Streptomyces sp. CMC78, isolated from Japanese agricultural soil.</title>
        <authorList>
            <person name="Hashimoto T."/>
            <person name="Ito M."/>
            <person name="Iwamoto M."/>
            <person name="Fukahori D."/>
            <person name="Shoda T."/>
            <person name="Sakoda M."/>
            <person name="Morohoshi T."/>
            <person name="Mitsuboshi M."/>
            <person name="Nishizawa T."/>
        </authorList>
    </citation>
    <scope>NUCLEOTIDE SEQUENCE</scope>
    <source>
        <strain evidence="3">CMC57</strain>
    </source>
</reference>
<feature type="region of interest" description="Disordered" evidence="1">
    <location>
        <begin position="166"/>
        <end position="192"/>
    </location>
</feature>
<dbReference type="RefSeq" id="WP_407988692.1">
    <property type="nucleotide sequence ID" value="NZ_AP035881.2"/>
</dbReference>
<feature type="domain" description="TniQ" evidence="2">
    <location>
        <begin position="8"/>
        <end position="150"/>
    </location>
</feature>
<name>A0AB33JTX6_9ACTN</name>
<gene>
    <name evidence="3" type="ORF">KCMC57_26410</name>
</gene>